<dbReference type="EMBL" id="VSSQ01039360">
    <property type="protein sequence ID" value="MPM92421.1"/>
    <property type="molecule type" value="Genomic_DNA"/>
</dbReference>
<proteinExistence type="predicted"/>
<dbReference type="AlphaFoldDB" id="A0A645DSX6"/>
<protein>
    <submittedName>
        <fullName evidence="1">Uncharacterized protein</fullName>
    </submittedName>
</protein>
<comment type="caution">
    <text evidence="1">The sequence shown here is derived from an EMBL/GenBank/DDBJ whole genome shotgun (WGS) entry which is preliminary data.</text>
</comment>
<evidence type="ECO:0000313" key="1">
    <source>
        <dbReference type="EMBL" id="MPM92421.1"/>
    </source>
</evidence>
<gene>
    <name evidence="1" type="ORF">SDC9_139556</name>
</gene>
<organism evidence="1">
    <name type="scientific">bioreactor metagenome</name>
    <dbReference type="NCBI Taxonomy" id="1076179"/>
    <lineage>
        <taxon>unclassified sequences</taxon>
        <taxon>metagenomes</taxon>
        <taxon>ecological metagenomes</taxon>
    </lineage>
</organism>
<reference evidence="1" key="1">
    <citation type="submission" date="2019-08" db="EMBL/GenBank/DDBJ databases">
        <authorList>
            <person name="Kucharzyk K."/>
            <person name="Murdoch R.W."/>
            <person name="Higgins S."/>
            <person name="Loffler F."/>
        </authorList>
    </citation>
    <scope>NUCLEOTIDE SEQUENCE</scope>
</reference>
<name>A0A645DSX6_9ZZZZ</name>
<accession>A0A645DSX6</accession>
<sequence>MMSRDTIKIGGDMFYAKESKGRGRQDQAEMGRFGAHRHYIGYNAVQLFLYCGSNGICGFDHAG</sequence>